<accession>A0A261T2E6</accession>
<dbReference type="GO" id="GO:0050660">
    <property type="term" value="F:flavin adenine dinucleotide binding"/>
    <property type="evidence" value="ECO:0007669"/>
    <property type="project" value="TreeGrafter"/>
</dbReference>
<gene>
    <name evidence="5" type="ORF">CAL25_23090</name>
</gene>
<evidence type="ECO:0000313" key="5">
    <source>
        <dbReference type="EMBL" id="OZI43818.1"/>
    </source>
</evidence>
<feature type="domain" description="Thiamine pyrophosphate enzyme N-terminal TPP-binding" evidence="4">
    <location>
        <begin position="1"/>
        <end position="106"/>
    </location>
</feature>
<reference evidence="5 6" key="1">
    <citation type="submission" date="2017-05" db="EMBL/GenBank/DDBJ databases">
        <title>Complete and WGS of Bordetella genogroups.</title>
        <authorList>
            <person name="Spilker T."/>
            <person name="LiPuma J."/>
        </authorList>
    </citation>
    <scope>NUCLEOTIDE SEQUENCE [LARGE SCALE GENOMIC DNA]</scope>
    <source>
        <strain evidence="5 6">AU10456</strain>
    </source>
</reference>
<evidence type="ECO:0000259" key="3">
    <source>
        <dbReference type="Pfam" id="PF02775"/>
    </source>
</evidence>
<dbReference type="CDD" id="cd02002">
    <property type="entry name" value="TPP_BFDC"/>
    <property type="match status" value="1"/>
</dbReference>
<feature type="domain" description="Thiamine pyrophosphate enzyme TPP-binding" evidence="3">
    <location>
        <begin position="375"/>
        <end position="509"/>
    </location>
</feature>
<keyword evidence="2" id="KW-0786">Thiamine pyrophosphate</keyword>
<dbReference type="PANTHER" id="PTHR18968:SF86">
    <property type="entry name" value="ACETOLACTATE SYNTHASE LARGE SUBUNIT ILVX-RELATED"/>
    <property type="match status" value="1"/>
</dbReference>
<dbReference type="GO" id="GO:0003984">
    <property type="term" value="F:acetolactate synthase activity"/>
    <property type="evidence" value="ECO:0007669"/>
    <property type="project" value="TreeGrafter"/>
</dbReference>
<dbReference type="Gene3D" id="3.40.50.970">
    <property type="match status" value="2"/>
</dbReference>
<dbReference type="EMBL" id="NEVP01000016">
    <property type="protein sequence ID" value="OZI43818.1"/>
    <property type="molecule type" value="Genomic_DNA"/>
</dbReference>
<organism evidence="5 6">
    <name type="scientific">Bordetella genomosp. 5</name>
    <dbReference type="NCBI Taxonomy" id="1395608"/>
    <lineage>
        <taxon>Bacteria</taxon>
        <taxon>Pseudomonadati</taxon>
        <taxon>Pseudomonadota</taxon>
        <taxon>Betaproteobacteria</taxon>
        <taxon>Burkholderiales</taxon>
        <taxon>Alcaligenaceae</taxon>
        <taxon>Bordetella</taxon>
    </lineage>
</organism>
<evidence type="ECO:0000313" key="6">
    <source>
        <dbReference type="Proteomes" id="UP000216913"/>
    </source>
</evidence>
<dbReference type="GO" id="GO:0044281">
    <property type="term" value="P:small molecule metabolic process"/>
    <property type="evidence" value="ECO:0007669"/>
    <property type="project" value="UniProtKB-ARBA"/>
</dbReference>
<dbReference type="InterPro" id="IPR045229">
    <property type="entry name" value="TPP_enz"/>
</dbReference>
<dbReference type="AlphaFoldDB" id="A0A261T2E6"/>
<dbReference type="PANTHER" id="PTHR18968">
    <property type="entry name" value="THIAMINE PYROPHOSPHATE ENZYMES"/>
    <property type="match status" value="1"/>
</dbReference>
<name>A0A261T2E6_9BORD</name>
<dbReference type="Proteomes" id="UP000216913">
    <property type="component" value="Unassembled WGS sequence"/>
</dbReference>
<dbReference type="InterPro" id="IPR012001">
    <property type="entry name" value="Thiamin_PyroP_enz_TPP-bd_dom"/>
</dbReference>
<keyword evidence="6" id="KW-1185">Reference proteome</keyword>
<dbReference type="InterPro" id="IPR029061">
    <property type="entry name" value="THDP-binding"/>
</dbReference>
<evidence type="ECO:0000256" key="2">
    <source>
        <dbReference type="ARBA" id="ARBA00023052"/>
    </source>
</evidence>
<dbReference type="Pfam" id="PF02776">
    <property type="entry name" value="TPP_enzyme_N"/>
    <property type="match status" value="1"/>
</dbReference>
<comment type="caution">
    <text evidence="5">The sequence shown here is derived from an EMBL/GenBank/DDBJ whole genome shotgun (WGS) entry which is preliminary data.</text>
</comment>
<comment type="similarity">
    <text evidence="1">Belongs to the TPP enzyme family.</text>
</comment>
<evidence type="ECO:0000256" key="1">
    <source>
        <dbReference type="ARBA" id="ARBA00007812"/>
    </source>
</evidence>
<dbReference type="OrthoDB" id="2254214at2"/>
<sequence length="512" mass="53370">MNGAQALVQTLVDAGVTTCFANPGTSEMHFVSALDRVPGMRCVLGLAETVVTGCADGYGRMMGTPAATLLHCGPGLTNGLANLHNAKRAYTPVVNIVGDHATYHARYDTPLTSDVATLAAPMSCWVRVSRHARDVSDDAVEAVRQSTTAPGGVATLVLPADTAWTESDGPRPPLPAPTPVRADMARIDDAARSLRGGAPALILLGTSALSEAGLHAAWRVAGATGAALRTTTFVARMPRGRGRPPIDRLPYAVDQALTTLAPFPVVILAGATPPAAFFAYPDKPSDLCTPGTRIISLASVGEDAERALQDLADALQAPQRETPPSPVETSLPTGAFTPQGFGQVLARLMPEHAIVMEDAVTSGRGLFVPTFDAAPHDWLQNTGGAIGGGMPTATGAAIACPTRRVICLQADGAGMYSLQALWTQARERLNVVTIVFSNRAYRILQGELKAVGATPGPASQALFSLDDPPLDWVRLAEGMGVPATRTDTMEGLAQALARGVRADGPFLIELQC</sequence>
<dbReference type="SUPFAM" id="SSF52518">
    <property type="entry name" value="Thiamin diphosphate-binding fold (THDP-binding)"/>
    <property type="match status" value="2"/>
</dbReference>
<evidence type="ECO:0000259" key="4">
    <source>
        <dbReference type="Pfam" id="PF02776"/>
    </source>
</evidence>
<dbReference type="InterPro" id="IPR011766">
    <property type="entry name" value="TPP_enzyme_TPP-bd"/>
</dbReference>
<proteinExistence type="inferred from homology"/>
<dbReference type="GO" id="GO:0030976">
    <property type="term" value="F:thiamine pyrophosphate binding"/>
    <property type="evidence" value="ECO:0007669"/>
    <property type="project" value="InterPro"/>
</dbReference>
<dbReference type="Pfam" id="PF02775">
    <property type="entry name" value="TPP_enzyme_C"/>
    <property type="match status" value="1"/>
</dbReference>
<dbReference type="CDD" id="cd07035">
    <property type="entry name" value="TPP_PYR_POX_like"/>
    <property type="match status" value="1"/>
</dbReference>
<dbReference type="NCBIfam" id="NF005760">
    <property type="entry name" value="PRK07586.1"/>
    <property type="match status" value="1"/>
</dbReference>
<protein>
    <submittedName>
        <fullName evidence="5">Acetolactate synthase large subunit</fullName>
    </submittedName>
</protein>